<dbReference type="InterPro" id="IPR051547">
    <property type="entry name" value="TDP2-like"/>
</dbReference>
<evidence type="ECO:0000256" key="6">
    <source>
        <dbReference type="ARBA" id="ARBA00022801"/>
    </source>
</evidence>
<evidence type="ECO:0000256" key="1">
    <source>
        <dbReference type="ARBA" id="ARBA00001936"/>
    </source>
</evidence>
<name>A0A6S6LVR0_9BACT</name>
<dbReference type="Gene3D" id="3.60.10.10">
    <property type="entry name" value="Endonuclease/exonuclease/phosphatase"/>
    <property type="match status" value="1"/>
</dbReference>
<reference evidence="11 12" key="1">
    <citation type="submission" date="2020-06" db="EMBL/GenBank/DDBJ databases">
        <title>Interaction of electrochemicaly active bacteria, Geobacter bremensis R4 on different carbon anode.</title>
        <authorList>
            <person name="Meng L."/>
            <person name="Yoshida N."/>
        </authorList>
    </citation>
    <scope>NUCLEOTIDE SEQUENCE [LARGE SCALE GENOMIC DNA]</scope>
    <source>
        <strain evidence="11 12">R4</strain>
    </source>
</reference>
<evidence type="ECO:0000256" key="9">
    <source>
        <dbReference type="SAM" id="Phobius"/>
    </source>
</evidence>
<dbReference type="Proteomes" id="UP000515472">
    <property type="component" value="Chromosome"/>
</dbReference>
<comment type="cofactor">
    <cofactor evidence="2">
        <name>Mg(2+)</name>
        <dbReference type="ChEBI" id="CHEBI:18420"/>
    </cofactor>
</comment>
<comment type="cofactor">
    <cofactor evidence="1">
        <name>Mn(2+)</name>
        <dbReference type="ChEBI" id="CHEBI:29035"/>
    </cofactor>
</comment>
<dbReference type="GO" id="GO:0016787">
    <property type="term" value="F:hydrolase activity"/>
    <property type="evidence" value="ECO:0007669"/>
    <property type="project" value="UniProtKB-KW"/>
</dbReference>
<dbReference type="PANTHER" id="PTHR15822">
    <property type="entry name" value="TRAF AND TNF RECEPTOR-ASSOCIATED PROTEIN"/>
    <property type="match status" value="1"/>
</dbReference>
<keyword evidence="9" id="KW-0812">Transmembrane</keyword>
<dbReference type="AlphaFoldDB" id="A0A6S6LVR0"/>
<dbReference type="InterPro" id="IPR005135">
    <property type="entry name" value="Endo/exonuclease/phosphatase"/>
</dbReference>
<dbReference type="EMBL" id="AP023213">
    <property type="protein sequence ID" value="BCG45579.1"/>
    <property type="molecule type" value="Genomic_DNA"/>
</dbReference>
<dbReference type="GO" id="GO:0004518">
    <property type="term" value="F:nuclease activity"/>
    <property type="evidence" value="ECO:0007669"/>
    <property type="project" value="UniProtKB-KW"/>
</dbReference>
<gene>
    <name evidence="11" type="ORF">GEOBRER4_n0336</name>
</gene>
<dbReference type="GO" id="GO:0046872">
    <property type="term" value="F:metal ion binding"/>
    <property type="evidence" value="ECO:0007669"/>
    <property type="project" value="UniProtKB-KW"/>
</dbReference>
<evidence type="ECO:0000259" key="10">
    <source>
        <dbReference type="Pfam" id="PF03372"/>
    </source>
</evidence>
<evidence type="ECO:0000256" key="2">
    <source>
        <dbReference type="ARBA" id="ARBA00001946"/>
    </source>
</evidence>
<dbReference type="SUPFAM" id="SSF56219">
    <property type="entry name" value="DNase I-like"/>
    <property type="match status" value="1"/>
</dbReference>
<proteinExistence type="predicted"/>
<keyword evidence="5" id="KW-0227">DNA damage</keyword>
<evidence type="ECO:0000256" key="4">
    <source>
        <dbReference type="ARBA" id="ARBA00022723"/>
    </source>
</evidence>
<dbReference type="InterPro" id="IPR036691">
    <property type="entry name" value="Endo/exonu/phosph_ase_sf"/>
</dbReference>
<keyword evidence="4" id="KW-0479">Metal-binding</keyword>
<keyword evidence="8" id="KW-0234">DNA repair</keyword>
<sequence>MKPVLWLNLIYAAVIAAISLSYRTGADRFWLGALNLYLPQVMWAVPGIILVAATWKTERTWVWLPLCLLLWVIGPVMGYNIPPNRGQGEASGVPIRVMTWNIKYGKHDLMPLVEEMERSRPDIVLFQDAVRAGGGPLAGYFRDWHLRSQGQYLVASRYPLTAAEVHELPYSGRGKEYFLRCKVRVGSSEVSVYDVHFKTPRRSLNAFRKAKHGPWYLPKAIQRFEDNVSLRLAQAMTVAGYLARETGPVLVAGDMNSPDPSLVCRTLREAGLTDAFAAAGTGYGYTYGHFLLRNRIPWLRLSWMRIDHIMTNSWLTASRCWVGTGRASDHRPVVADFFLKDSP</sequence>
<dbReference type="KEGG" id="gbn:GEOBRER4_03290"/>
<feature type="transmembrane region" description="Helical" evidence="9">
    <location>
        <begin position="6"/>
        <end position="22"/>
    </location>
</feature>
<evidence type="ECO:0000256" key="5">
    <source>
        <dbReference type="ARBA" id="ARBA00022763"/>
    </source>
</evidence>
<dbReference type="PANTHER" id="PTHR15822:SF4">
    <property type="entry name" value="TYROSYL-DNA PHOSPHODIESTERASE 2"/>
    <property type="match status" value="1"/>
</dbReference>
<feature type="transmembrane region" description="Helical" evidence="9">
    <location>
        <begin position="61"/>
        <end position="81"/>
    </location>
</feature>
<keyword evidence="7" id="KW-0460">Magnesium</keyword>
<evidence type="ECO:0000256" key="3">
    <source>
        <dbReference type="ARBA" id="ARBA00022722"/>
    </source>
</evidence>
<feature type="transmembrane region" description="Helical" evidence="9">
    <location>
        <begin position="34"/>
        <end position="55"/>
    </location>
</feature>
<evidence type="ECO:0000256" key="7">
    <source>
        <dbReference type="ARBA" id="ARBA00022842"/>
    </source>
</evidence>
<keyword evidence="12" id="KW-1185">Reference proteome</keyword>
<feature type="domain" description="Endonuclease/exonuclease/phosphatase" evidence="10">
    <location>
        <begin position="98"/>
        <end position="330"/>
    </location>
</feature>
<keyword evidence="3" id="KW-0540">Nuclease</keyword>
<keyword evidence="6" id="KW-0378">Hydrolase</keyword>
<organism evidence="11 12">
    <name type="scientific">Citrifermentans bremense</name>
    <dbReference type="NCBI Taxonomy" id="60035"/>
    <lineage>
        <taxon>Bacteria</taxon>
        <taxon>Pseudomonadati</taxon>
        <taxon>Thermodesulfobacteriota</taxon>
        <taxon>Desulfuromonadia</taxon>
        <taxon>Geobacterales</taxon>
        <taxon>Geobacteraceae</taxon>
        <taxon>Citrifermentans</taxon>
    </lineage>
</organism>
<dbReference type="GO" id="GO:0006281">
    <property type="term" value="P:DNA repair"/>
    <property type="evidence" value="ECO:0007669"/>
    <property type="project" value="UniProtKB-KW"/>
</dbReference>
<keyword evidence="9" id="KW-1133">Transmembrane helix</keyword>
<dbReference type="Pfam" id="PF03372">
    <property type="entry name" value="Exo_endo_phos"/>
    <property type="match status" value="1"/>
</dbReference>
<evidence type="ECO:0000256" key="8">
    <source>
        <dbReference type="ARBA" id="ARBA00023204"/>
    </source>
</evidence>
<evidence type="ECO:0000313" key="12">
    <source>
        <dbReference type="Proteomes" id="UP000515472"/>
    </source>
</evidence>
<evidence type="ECO:0000313" key="11">
    <source>
        <dbReference type="EMBL" id="BCG45579.1"/>
    </source>
</evidence>
<protein>
    <recommendedName>
        <fullName evidence="10">Endonuclease/exonuclease/phosphatase domain-containing protein</fullName>
    </recommendedName>
</protein>
<keyword evidence="9" id="KW-0472">Membrane</keyword>
<accession>A0A6S6LVR0</accession>
<dbReference type="RefSeq" id="WP_185243963.1">
    <property type="nucleotide sequence ID" value="NZ_AP023213.1"/>
</dbReference>